<sequence length="293" mass="32019">MKEGITLSEDVRSKYGAVDGSKLNGAPPILPFSISVEGQEGTGKSQFGLLTCPTPIVHINFGDRDATAFLYDMSEDRRSKTTLYSFAPSGPDGWTRAEAKQSLLGLSDIAKSELADNKLAGGTFILDSGSSWWDSVQEVYVAPLEEERDAEGKKRSGGLIYGKGNLVVSGVVSWIKNQGCFFVLTHQKSQSWDSQGPIPGQYKARINSKVPYLVEIRLDLRLECVSCAVKSPIVGEQDCRKQGHIGRNHVARIIKFGRSTALIGVEFSNSDISFSNIYSLYARGDFPGQERLV</sequence>
<dbReference type="AlphaFoldDB" id="A0A0F9TMC9"/>
<accession>A0A0F9TMC9</accession>
<reference evidence="1" key="1">
    <citation type="journal article" date="2015" name="Nature">
        <title>Complex archaea that bridge the gap between prokaryotes and eukaryotes.</title>
        <authorList>
            <person name="Spang A."/>
            <person name="Saw J.H."/>
            <person name="Jorgensen S.L."/>
            <person name="Zaremba-Niedzwiedzka K."/>
            <person name="Martijn J."/>
            <person name="Lind A.E."/>
            <person name="van Eijk R."/>
            <person name="Schleper C."/>
            <person name="Guy L."/>
            <person name="Ettema T.J."/>
        </authorList>
    </citation>
    <scope>NUCLEOTIDE SEQUENCE</scope>
</reference>
<name>A0A0F9TMC9_9ZZZZ</name>
<gene>
    <name evidence="1" type="ORF">LCGC14_0310880</name>
</gene>
<evidence type="ECO:0008006" key="2">
    <source>
        <dbReference type="Google" id="ProtNLM"/>
    </source>
</evidence>
<dbReference type="EMBL" id="LAZR01000203">
    <property type="protein sequence ID" value="KKN82275.1"/>
    <property type="molecule type" value="Genomic_DNA"/>
</dbReference>
<evidence type="ECO:0000313" key="1">
    <source>
        <dbReference type="EMBL" id="KKN82275.1"/>
    </source>
</evidence>
<organism evidence="1">
    <name type="scientific">marine sediment metagenome</name>
    <dbReference type="NCBI Taxonomy" id="412755"/>
    <lineage>
        <taxon>unclassified sequences</taxon>
        <taxon>metagenomes</taxon>
        <taxon>ecological metagenomes</taxon>
    </lineage>
</organism>
<comment type="caution">
    <text evidence="1">The sequence shown here is derived from an EMBL/GenBank/DDBJ whole genome shotgun (WGS) entry which is preliminary data.</text>
</comment>
<proteinExistence type="predicted"/>
<protein>
    <recommendedName>
        <fullName evidence="2">RecA family profile 2 domain-containing protein</fullName>
    </recommendedName>
</protein>